<protein>
    <submittedName>
        <fullName evidence="2">Uncharacterized protein</fullName>
    </submittedName>
</protein>
<reference evidence="2" key="1">
    <citation type="submission" date="2019-12" db="EMBL/GenBank/DDBJ databases">
        <title>Genome sequencing and annotation of Brassica cretica.</title>
        <authorList>
            <person name="Studholme D.J."/>
            <person name="Sarris P.F."/>
        </authorList>
    </citation>
    <scope>NUCLEOTIDE SEQUENCE</scope>
    <source>
        <strain evidence="3">PFS-001/15</strain>
        <strain evidence="2">PFS-102/07</strain>
        <tissue evidence="2">Leaf</tissue>
    </source>
</reference>
<evidence type="ECO:0000313" key="3">
    <source>
        <dbReference type="EMBL" id="KAF2618727.1"/>
    </source>
</evidence>
<feature type="compositionally biased region" description="Low complexity" evidence="1">
    <location>
        <begin position="32"/>
        <end position="45"/>
    </location>
</feature>
<dbReference type="AlphaFoldDB" id="A0A8S9K2H8"/>
<dbReference type="Proteomes" id="UP000712281">
    <property type="component" value="Unassembled WGS sequence"/>
</dbReference>
<organism evidence="2">
    <name type="scientific">Brassica cretica</name>
    <name type="common">Mustard</name>
    <dbReference type="NCBI Taxonomy" id="69181"/>
    <lineage>
        <taxon>Eukaryota</taxon>
        <taxon>Viridiplantae</taxon>
        <taxon>Streptophyta</taxon>
        <taxon>Embryophyta</taxon>
        <taxon>Tracheophyta</taxon>
        <taxon>Spermatophyta</taxon>
        <taxon>Magnoliopsida</taxon>
        <taxon>eudicotyledons</taxon>
        <taxon>Gunneridae</taxon>
        <taxon>Pentapetalae</taxon>
        <taxon>rosids</taxon>
        <taxon>malvids</taxon>
        <taxon>Brassicales</taxon>
        <taxon>Brassicaceae</taxon>
        <taxon>Brassiceae</taxon>
        <taxon>Brassica</taxon>
    </lineage>
</organism>
<feature type="compositionally biased region" description="Polar residues" evidence="1">
    <location>
        <begin position="46"/>
        <end position="69"/>
    </location>
</feature>
<evidence type="ECO:0000256" key="1">
    <source>
        <dbReference type="SAM" id="MobiDB-lite"/>
    </source>
</evidence>
<accession>A0A8S9K2H8</accession>
<sequence length="69" mass="6943">MDPNQTSGTTPSRINDNDPIRSNSPAGVTPVGLTGTADATGTAPTQGNPSIGTSSQDQPPPINQTTIPE</sequence>
<comment type="caution">
    <text evidence="2">The sequence shown here is derived from an EMBL/GenBank/DDBJ whole genome shotgun (WGS) entry which is preliminary data.</text>
</comment>
<feature type="region of interest" description="Disordered" evidence="1">
    <location>
        <begin position="1"/>
        <end position="69"/>
    </location>
</feature>
<proteinExistence type="predicted"/>
<feature type="compositionally biased region" description="Polar residues" evidence="1">
    <location>
        <begin position="1"/>
        <end position="26"/>
    </location>
</feature>
<dbReference type="EMBL" id="QGKY02000190">
    <property type="protein sequence ID" value="KAF2588552.1"/>
    <property type="molecule type" value="Genomic_DNA"/>
</dbReference>
<dbReference type="EMBL" id="QGKW02000007">
    <property type="protein sequence ID" value="KAF2618727.1"/>
    <property type="molecule type" value="Genomic_DNA"/>
</dbReference>
<evidence type="ECO:0000313" key="2">
    <source>
        <dbReference type="EMBL" id="KAF2588552.1"/>
    </source>
</evidence>
<gene>
    <name evidence="3" type="ORF">F2Q68_00040392</name>
    <name evidence="2" type="ORF">F2Q70_00039688</name>
</gene>
<name>A0A8S9K2H8_BRACR</name>